<dbReference type="EMBL" id="JYON01000021">
    <property type="protein sequence ID" value="KJH70571.1"/>
    <property type="molecule type" value="Genomic_DNA"/>
</dbReference>
<dbReference type="Proteomes" id="UP000032452">
    <property type="component" value="Unassembled WGS sequence"/>
</dbReference>
<keyword evidence="2" id="KW-0472">Membrane</keyword>
<evidence type="ECO:0000313" key="4">
    <source>
        <dbReference type="Proteomes" id="UP000032452"/>
    </source>
</evidence>
<dbReference type="RefSeq" id="WP_045055987.1">
    <property type="nucleotide sequence ID" value="NZ_CAWMDP010000008.1"/>
</dbReference>
<accession>A0A0D8ZTK1</accession>
<sequence length="145" mass="15868">MKLNNFTKQLSTLGRWVATTVFCFSAIAFVWQGGFFVDNSAMASPTLVASRDAGDKVKDAADDVAKGSKNFIRDTKDKVEDAASSNARKVDKSTGDDAVAERKAKSDRDTIYDRAEEDASRTEKAVDKSMNAVKRTVDNIKDAFN</sequence>
<evidence type="ECO:0000256" key="2">
    <source>
        <dbReference type="SAM" id="Phobius"/>
    </source>
</evidence>
<keyword evidence="4" id="KW-1185">Reference proteome</keyword>
<evidence type="ECO:0000256" key="1">
    <source>
        <dbReference type="SAM" id="MobiDB-lite"/>
    </source>
</evidence>
<keyword evidence="2" id="KW-0812">Transmembrane</keyword>
<feature type="transmembrane region" description="Helical" evidence="2">
    <location>
        <begin position="12"/>
        <end position="31"/>
    </location>
</feature>
<keyword evidence="2" id="KW-1133">Transmembrane helix</keyword>
<feature type="region of interest" description="Disordered" evidence="1">
    <location>
        <begin position="82"/>
        <end position="127"/>
    </location>
</feature>
<feature type="compositionally biased region" description="Basic and acidic residues" evidence="1">
    <location>
        <begin position="88"/>
        <end position="127"/>
    </location>
</feature>
<protein>
    <submittedName>
        <fullName evidence="3">Uncharacterized protein</fullName>
    </submittedName>
</protein>
<name>A0A0D8ZTK1_9CYAN</name>
<organism evidence="3 4">
    <name type="scientific">Aliterella atlantica CENA595</name>
    <dbReference type="NCBI Taxonomy" id="1618023"/>
    <lineage>
        <taxon>Bacteria</taxon>
        <taxon>Bacillati</taxon>
        <taxon>Cyanobacteriota</taxon>
        <taxon>Cyanophyceae</taxon>
        <taxon>Chroococcidiopsidales</taxon>
        <taxon>Aliterellaceae</taxon>
        <taxon>Aliterella</taxon>
    </lineage>
</organism>
<proteinExistence type="predicted"/>
<dbReference type="STRING" id="1618023.UH38_17550"/>
<reference evidence="3 4" key="1">
    <citation type="submission" date="2015-02" db="EMBL/GenBank/DDBJ databases">
        <title>Draft genome of a novel marine cyanobacterium (Chroococcales) isolated from South Atlantic Ocean.</title>
        <authorList>
            <person name="Rigonato J."/>
            <person name="Alvarenga D.O."/>
            <person name="Branco L.H."/>
            <person name="Varani A.M."/>
            <person name="Brandini F.P."/>
            <person name="Fiore M.F."/>
        </authorList>
    </citation>
    <scope>NUCLEOTIDE SEQUENCE [LARGE SCALE GENOMIC DNA]</scope>
    <source>
        <strain evidence="3 4">CENA595</strain>
    </source>
</reference>
<dbReference type="AlphaFoldDB" id="A0A0D8ZTK1"/>
<gene>
    <name evidence="3" type="ORF">UH38_17550</name>
</gene>
<evidence type="ECO:0000313" key="3">
    <source>
        <dbReference type="EMBL" id="KJH70571.1"/>
    </source>
</evidence>
<dbReference type="PATRIC" id="fig|1618023.3.peg.586"/>
<comment type="caution">
    <text evidence="3">The sequence shown here is derived from an EMBL/GenBank/DDBJ whole genome shotgun (WGS) entry which is preliminary data.</text>
</comment>
<dbReference type="OrthoDB" id="574294at2"/>